<dbReference type="AlphaFoldDB" id="A0A6F8XVV4"/>
<sequence>MESESEEFWFWMVVAAVVGATLATWFLPGVRHREGYTLLIFGFAAAIMYFAFENSPMAILALGLGVVGIFLSPRSRK</sequence>
<keyword evidence="1" id="KW-0812">Transmembrane</keyword>
<evidence type="ECO:0000313" key="2">
    <source>
        <dbReference type="EMBL" id="BCB77950.1"/>
    </source>
</evidence>
<organism evidence="2 3">
    <name type="scientific">Phytohabitans flavus</name>
    <dbReference type="NCBI Taxonomy" id="1076124"/>
    <lineage>
        <taxon>Bacteria</taxon>
        <taxon>Bacillati</taxon>
        <taxon>Actinomycetota</taxon>
        <taxon>Actinomycetes</taxon>
        <taxon>Micromonosporales</taxon>
        <taxon>Micromonosporaceae</taxon>
    </lineage>
</organism>
<keyword evidence="1" id="KW-0472">Membrane</keyword>
<dbReference type="RefSeq" id="WP_173037596.1">
    <property type="nucleotide sequence ID" value="NZ_AP022870.1"/>
</dbReference>
<feature type="transmembrane region" description="Helical" evidence="1">
    <location>
        <begin position="6"/>
        <end position="28"/>
    </location>
</feature>
<feature type="transmembrane region" description="Helical" evidence="1">
    <location>
        <begin position="35"/>
        <end position="52"/>
    </location>
</feature>
<dbReference type="KEGG" id="pfla:Pflav_043600"/>
<proteinExistence type="predicted"/>
<evidence type="ECO:0000313" key="3">
    <source>
        <dbReference type="Proteomes" id="UP000502508"/>
    </source>
</evidence>
<gene>
    <name evidence="2" type="ORF">Pflav_043600</name>
</gene>
<reference evidence="2 3" key="1">
    <citation type="submission" date="2020-03" db="EMBL/GenBank/DDBJ databases">
        <title>Whole genome shotgun sequence of Phytohabitans flavus NBRC 107702.</title>
        <authorList>
            <person name="Komaki H."/>
            <person name="Tamura T."/>
        </authorList>
    </citation>
    <scope>NUCLEOTIDE SEQUENCE [LARGE SCALE GENOMIC DNA]</scope>
    <source>
        <strain evidence="2 3">NBRC 107702</strain>
    </source>
</reference>
<dbReference type="EMBL" id="AP022870">
    <property type="protein sequence ID" value="BCB77950.1"/>
    <property type="molecule type" value="Genomic_DNA"/>
</dbReference>
<reference evidence="2 3" key="2">
    <citation type="submission" date="2020-03" db="EMBL/GenBank/DDBJ databases">
        <authorList>
            <person name="Ichikawa N."/>
            <person name="Kimura A."/>
            <person name="Kitahashi Y."/>
            <person name="Uohara A."/>
        </authorList>
    </citation>
    <scope>NUCLEOTIDE SEQUENCE [LARGE SCALE GENOMIC DNA]</scope>
    <source>
        <strain evidence="2 3">NBRC 107702</strain>
    </source>
</reference>
<dbReference type="Proteomes" id="UP000502508">
    <property type="component" value="Chromosome"/>
</dbReference>
<name>A0A6F8XVV4_9ACTN</name>
<feature type="transmembrane region" description="Helical" evidence="1">
    <location>
        <begin position="58"/>
        <end position="75"/>
    </location>
</feature>
<evidence type="ECO:0000256" key="1">
    <source>
        <dbReference type="SAM" id="Phobius"/>
    </source>
</evidence>
<keyword evidence="3" id="KW-1185">Reference proteome</keyword>
<protein>
    <submittedName>
        <fullName evidence="2">Uncharacterized protein</fullName>
    </submittedName>
</protein>
<accession>A0A6F8XVV4</accession>
<keyword evidence="1" id="KW-1133">Transmembrane helix</keyword>